<dbReference type="SUPFAM" id="SSF47473">
    <property type="entry name" value="EF-hand"/>
    <property type="match status" value="1"/>
</dbReference>
<dbReference type="InterPro" id="IPR011992">
    <property type="entry name" value="EF-hand-dom_pair"/>
</dbReference>
<evidence type="ECO:0000256" key="1">
    <source>
        <dbReference type="ARBA" id="ARBA00022837"/>
    </source>
</evidence>
<keyword evidence="5" id="KW-1185">Reference proteome</keyword>
<dbReference type="PANTHER" id="PTHR12630:SF1">
    <property type="entry name" value="GLUCOSIDASE 2 SUBUNIT BETA"/>
    <property type="match status" value="1"/>
</dbReference>
<feature type="domain" description="EF-hand" evidence="3">
    <location>
        <begin position="182"/>
        <end position="217"/>
    </location>
</feature>
<dbReference type="GO" id="GO:0005509">
    <property type="term" value="F:calcium ion binding"/>
    <property type="evidence" value="ECO:0007669"/>
    <property type="project" value="InterPro"/>
</dbReference>
<protein>
    <recommendedName>
        <fullName evidence="3">EF-hand domain-containing protein</fullName>
    </recommendedName>
</protein>
<evidence type="ECO:0000256" key="2">
    <source>
        <dbReference type="SAM" id="Coils"/>
    </source>
</evidence>
<dbReference type="InterPro" id="IPR018247">
    <property type="entry name" value="EF_Hand_1_Ca_BS"/>
</dbReference>
<dbReference type="HOGENOM" id="CLU_067826_0_0_1"/>
<dbReference type="OMA" id="CNELWIA"/>
<reference evidence="4" key="2">
    <citation type="submission" date="2015-06" db="UniProtKB">
        <authorList>
            <consortium name="EnsemblMetazoa"/>
        </authorList>
    </citation>
    <scope>IDENTIFICATION</scope>
</reference>
<reference evidence="5" key="1">
    <citation type="submission" date="2013-02" db="EMBL/GenBank/DDBJ databases">
        <authorList>
            <person name="Hughes D."/>
        </authorList>
    </citation>
    <scope>NUCLEOTIDE SEQUENCE</scope>
    <source>
        <strain>Durham</strain>
        <strain evidence="5">NC isolate 2 -- Noor lab</strain>
    </source>
</reference>
<dbReference type="GO" id="GO:0006491">
    <property type="term" value="P:N-glycan processing"/>
    <property type="evidence" value="ECO:0007669"/>
    <property type="project" value="TreeGrafter"/>
</dbReference>
<evidence type="ECO:0000259" key="3">
    <source>
        <dbReference type="PROSITE" id="PS50222"/>
    </source>
</evidence>
<dbReference type="GO" id="GO:0017177">
    <property type="term" value="C:glucosidase II complex"/>
    <property type="evidence" value="ECO:0007669"/>
    <property type="project" value="TreeGrafter"/>
</dbReference>
<dbReference type="Pfam" id="PF12999">
    <property type="entry name" value="PRKCSH-like"/>
    <property type="match status" value="1"/>
</dbReference>
<organism evidence="4 5">
    <name type="scientific">Megaselia scalaris</name>
    <name type="common">Humpbacked fly</name>
    <name type="synonym">Phora scalaris</name>
    <dbReference type="NCBI Taxonomy" id="36166"/>
    <lineage>
        <taxon>Eukaryota</taxon>
        <taxon>Metazoa</taxon>
        <taxon>Ecdysozoa</taxon>
        <taxon>Arthropoda</taxon>
        <taxon>Hexapoda</taxon>
        <taxon>Insecta</taxon>
        <taxon>Pterygota</taxon>
        <taxon>Neoptera</taxon>
        <taxon>Endopterygota</taxon>
        <taxon>Diptera</taxon>
        <taxon>Brachycera</taxon>
        <taxon>Muscomorpha</taxon>
        <taxon>Platypezoidea</taxon>
        <taxon>Phoridae</taxon>
        <taxon>Megaseliini</taxon>
        <taxon>Megaselia</taxon>
    </lineage>
</organism>
<evidence type="ECO:0000313" key="5">
    <source>
        <dbReference type="Proteomes" id="UP000015102"/>
    </source>
</evidence>
<dbReference type="InterPro" id="IPR039794">
    <property type="entry name" value="Gtb1-like"/>
</dbReference>
<dbReference type="Gene3D" id="1.10.238.10">
    <property type="entry name" value="EF-hand"/>
    <property type="match status" value="1"/>
</dbReference>
<dbReference type="PANTHER" id="PTHR12630">
    <property type="entry name" value="N-LINKED OLIGOSACCHARIDE PROCESSING"/>
    <property type="match status" value="1"/>
</dbReference>
<proteinExistence type="predicted"/>
<evidence type="ECO:0000313" key="4">
    <source>
        <dbReference type="EnsemblMetazoa" id="MESCA002236-PA"/>
    </source>
</evidence>
<dbReference type="InterPro" id="IPR002048">
    <property type="entry name" value="EF_hand_dom"/>
</dbReference>
<name>T1GFT6_MEGSC</name>
<feature type="coiled-coil region" evidence="2">
    <location>
        <begin position="136"/>
        <end position="190"/>
    </location>
</feature>
<accession>T1GFT6</accession>
<keyword evidence="2" id="KW-0175">Coiled coil</keyword>
<dbReference type="EnsemblMetazoa" id="MESCA002236-RA">
    <property type="protein sequence ID" value="MESCA002236-PA"/>
    <property type="gene ID" value="MESCA002236"/>
</dbReference>
<dbReference type="PROSITE" id="PS50222">
    <property type="entry name" value="EF_HAND_2"/>
    <property type="match status" value="1"/>
</dbReference>
<keyword evidence="1" id="KW-0106">Calcium</keyword>
<dbReference type="Pfam" id="PF13202">
    <property type="entry name" value="EF-hand_5"/>
    <property type="match status" value="2"/>
</dbReference>
<dbReference type="Proteomes" id="UP000015102">
    <property type="component" value="Unassembled WGS sequence"/>
</dbReference>
<dbReference type="EMBL" id="CAQQ02144532">
    <property type="status" value="NOT_ANNOTATED_CDS"/>
    <property type="molecule type" value="Genomic_DNA"/>
</dbReference>
<dbReference type="STRING" id="36166.T1GFT6"/>
<dbReference type="InterPro" id="IPR028146">
    <property type="entry name" value="PRKCSH_N"/>
</dbReference>
<sequence length="272" mass="30976">MAPLYDAKEHFTCLDGSKTIKFLQLNDEFCDCPDSSDEPGTSACPGGIFHCPNLNHRPKDIVSSRVNDGICDCCDGSDEYDSSVKCENTCLEQGREEREKTKARQELLKKGGLIKQEMVTRGKALKVERDTKLLELEKRQSEAQAIKDEKEKIKNEIEKHEQDALSVYREMEEQEKIREEEISIKEAENAFSSYDSNGDGFVDIPEIQSQLAFDKDRDGVVSEEEAFYFLDNKERADLETFKSAPWSNIKSQLLINDGVFTPPEETHEEEEA</sequence>
<dbReference type="AlphaFoldDB" id="T1GFT6"/>
<dbReference type="PROSITE" id="PS00018">
    <property type="entry name" value="EF_HAND_1"/>
    <property type="match status" value="1"/>
</dbReference>